<accession>A0A9P6WGQ0</accession>
<gene>
    <name evidence="3" type="ORF">C6P45_003702</name>
</gene>
<organism evidence="3 4">
    <name type="scientific">Maudiozyma exigua</name>
    <name type="common">Yeast</name>
    <name type="synonym">Kazachstania exigua</name>
    <dbReference type="NCBI Taxonomy" id="34358"/>
    <lineage>
        <taxon>Eukaryota</taxon>
        <taxon>Fungi</taxon>
        <taxon>Dikarya</taxon>
        <taxon>Ascomycota</taxon>
        <taxon>Saccharomycotina</taxon>
        <taxon>Saccharomycetes</taxon>
        <taxon>Saccharomycetales</taxon>
        <taxon>Saccharomycetaceae</taxon>
        <taxon>Maudiozyma</taxon>
    </lineage>
</organism>
<feature type="compositionally biased region" description="Basic and acidic residues" evidence="1">
    <location>
        <begin position="190"/>
        <end position="199"/>
    </location>
</feature>
<dbReference type="Proteomes" id="UP000750334">
    <property type="component" value="Unassembled WGS sequence"/>
</dbReference>
<dbReference type="CDD" id="cd09917">
    <property type="entry name" value="F-box_SF"/>
    <property type="match status" value="1"/>
</dbReference>
<keyword evidence="4" id="KW-1185">Reference proteome</keyword>
<dbReference type="InterPro" id="IPR036047">
    <property type="entry name" value="F-box-like_dom_sf"/>
</dbReference>
<feature type="domain" description="F-box" evidence="2">
    <location>
        <begin position="53"/>
        <end position="99"/>
    </location>
</feature>
<feature type="region of interest" description="Disordered" evidence="1">
    <location>
        <begin position="185"/>
        <end position="224"/>
    </location>
</feature>
<dbReference type="Pfam" id="PF12937">
    <property type="entry name" value="F-box-like"/>
    <property type="match status" value="1"/>
</dbReference>
<dbReference type="PROSITE" id="PS50181">
    <property type="entry name" value="FBOX"/>
    <property type="match status" value="1"/>
</dbReference>
<evidence type="ECO:0000259" key="2">
    <source>
        <dbReference type="PROSITE" id="PS50181"/>
    </source>
</evidence>
<proteinExistence type="predicted"/>
<feature type="compositionally biased region" description="Polar residues" evidence="1">
    <location>
        <begin position="200"/>
        <end position="209"/>
    </location>
</feature>
<dbReference type="EMBL" id="PUHR01000004">
    <property type="protein sequence ID" value="KAG0672227.1"/>
    <property type="molecule type" value="Genomic_DNA"/>
</dbReference>
<name>A0A9P6WGQ0_MAUEX</name>
<sequence>MRRLQLLGKSKNFLKSSNKHKDPSQAEPLIDNSQDIKDGEGTCCKTEIQICEESGLLKLPEKILLMILEDLDNETLTRLCLVNSFLYRIITDNFLYKIVKLRSKLSLLKFNALIHSEFHTFNSKAYTLNSNSQNARFLTQTVEFINPQCQDSLLKYSKYHNKQGADHSVIGGSYSYSNNPISFSPKVRPSHPDSKKSESDTNLGTKNAVHSTNHSSQSSHSNHTSKLSKKTIAFLETLNKLEYKYSHYTYIELMLDIIDYLPNLSHIIMSKVEPNFKIPLWYSAFNDGSKDFFRKIIKGQQSLNNNDLRTFQVSQQFLNDYERKFYSLQRFRTLEIQGISDPVTKNKPIVPLRYNMLCCFGIVNELILDNLIIDIESLDTPMEFLPLYIRNEQKTASQKELYDLHSTYNTLTLRECHVVPGNGILRLFHTYFQGVTNVSLLNLTSKFDLLLCNCFPALKDLTIDCNSRCFTHTSLVSDDYYYKEINEQEPFDEDDTTSVAETLLDKPVRHILQVPPPTTATVLSLNLNYISRTTNDKSSAMLTKKPSIITHSQSDFFHMTRIPNFHFCYHYHKKLFERIPSRNVNINVINIPFTNVHPLSPIGYWEKVVHKILNNDQETLIAYHQNESHENELRTFDAEEPSREGHYLWDDAILDCMKGCLIQLKKKPEYKDLDIESFIQNLDIDNNFNNFQNYQNFVDIPNVNLYCFLKQLSKFRSVKIQLLRKWLFCTPRTRYDWELLLKPVLNVRVPIEVREKDGYVLYSYGSSSFGQKKKGNSNIVTPSRI</sequence>
<reference evidence="3 4" key="1">
    <citation type="submission" date="2020-11" db="EMBL/GenBank/DDBJ databases">
        <title>Kefir isolates.</title>
        <authorList>
            <person name="Marcisauskas S."/>
            <person name="Kim Y."/>
            <person name="Blasche S."/>
        </authorList>
    </citation>
    <scope>NUCLEOTIDE SEQUENCE [LARGE SCALE GENOMIC DNA]</scope>
    <source>
        <strain evidence="3 4">OG2</strain>
    </source>
</reference>
<dbReference type="SUPFAM" id="SSF81383">
    <property type="entry name" value="F-box domain"/>
    <property type="match status" value="1"/>
</dbReference>
<evidence type="ECO:0000313" key="4">
    <source>
        <dbReference type="Proteomes" id="UP000750334"/>
    </source>
</evidence>
<evidence type="ECO:0000256" key="1">
    <source>
        <dbReference type="SAM" id="MobiDB-lite"/>
    </source>
</evidence>
<feature type="compositionally biased region" description="Low complexity" evidence="1">
    <location>
        <begin position="210"/>
        <end position="224"/>
    </location>
</feature>
<protein>
    <recommendedName>
        <fullName evidence="2">F-box domain-containing protein</fullName>
    </recommendedName>
</protein>
<comment type="caution">
    <text evidence="3">The sequence shown here is derived from an EMBL/GenBank/DDBJ whole genome shotgun (WGS) entry which is preliminary data.</text>
</comment>
<dbReference type="AlphaFoldDB" id="A0A9P6WGQ0"/>
<dbReference type="OrthoDB" id="4032719at2759"/>
<feature type="region of interest" description="Disordered" evidence="1">
    <location>
        <begin position="1"/>
        <end position="34"/>
    </location>
</feature>
<dbReference type="InterPro" id="IPR001810">
    <property type="entry name" value="F-box_dom"/>
</dbReference>
<evidence type="ECO:0000313" key="3">
    <source>
        <dbReference type="EMBL" id="KAG0672227.1"/>
    </source>
</evidence>
<dbReference type="SMART" id="SM00256">
    <property type="entry name" value="FBOX"/>
    <property type="match status" value="1"/>
</dbReference>